<dbReference type="InParanoid" id="D7SV86"/>
<dbReference type="AlphaFoldDB" id="D7SV86"/>
<proteinExistence type="predicted"/>
<evidence type="ECO:0000313" key="1">
    <source>
        <dbReference type="EMBL" id="CBI21185.3"/>
    </source>
</evidence>
<name>D7SV86_VITVI</name>
<reference evidence="2" key="1">
    <citation type="journal article" date="2007" name="Nature">
        <title>The grapevine genome sequence suggests ancestral hexaploidization in major angiosperm phyla.</title>
        <authorList>
            <consortium name="The French-Italian Public Consortium for Grapevine Genome Characterization."/>
            <person name="Jaillon O."/>
            <person name="Aury J.-M."/>
            <person name="Noel B."/>
            <person name="Policriti A."/>
            <person name="Clepet C."/>
            <person name="Casagrande A."/>
            <person name="Choisne N."/>
            <person name="Aubourg S."/>
            <person name="Vitulo N."/>
            <person name="Jubin C."/>
            <person name="Vezzi A."/>
            <person name="Legeai F."/>
            <person name="Hugueney P."/>
            <person name="Dasilva C."/>
            <person name="Horner D."/>
            <person name="Mica E."/>
            <person name="Jublot D."/>
            <person name="Poulain J."/>
            <person name="Bruyere C."/>
            <person name="Billault A."/>
            <person name="Segurens B."/>
            <person name="Gouyvenoux M."/>
            <person name="Ugarte E."/>
            <person name="Cattonaro F."/>
            <person name="Anthouard V."/>
            <person name="Vico V."/>
            <person name="Del Fabbro C."/>
            <person name="Alaux M."/>
            <person name="Di Gaspero G."/>
            <person name="Dumas V."/>
            <person name="Felice N."/>
            <person name="Paillard S."/>
            <person name="Juman I."/>
            <person name="Moroldo M."/>
            <person name="Scalabrin S."/>
            <person name="Canaguier A."/>
            <person name="Le Clainche I."/>
            <person name="Malacrida G."/>
            <person name="Durand E."/>
            <person name="Pesole G."/>
            <person name="Laucou V."/>
            <person name="Chatelet P."/>
            <person name="Merdinoglu D."/>
            <person name="Delledonne M."/>
            <person name="Pezzotti M."/>
            <person name="Lecharny A."/>
            <person name="Scarpelli C."/>
            <person name="Artiguenave F."/>
            <person name="Pe M.E."/>
            <person name="Valle G."/>
            <person name="Morgante M."/>
            <person name="Caboche M."/>
            <person name="Adam-Blondon A.-F."/>
            <person name="Weissenbach J."/>
            <person name="Quetier F."/>
            <person name="Wincker P."/>
        </authorList>
    </citation>
    <scope>NUCLEOTIDE SEQUENCE [LARGE SCALE GENOMIC DNA]</scope>
    <source>
        <strain evidence="2">cv. Pinot noir / PN40024</strain>
    </source>
</reference>
<evidence type="ECO:0000313" key="2">
    <source>
        <dbReference type="Proteomes" id="UP000009183"/>
    </source>
</evidence>
<dbReference type="EMBL" id="FN595231">
    <property type="protein sequence ID" value="CBI21185.3"/>
    <property type="molecule type" value="Genomic_DNA"/>
</dbReference>
<organism evidence="1 2">
    <name type="scientific">Vitis vinifera</name>
    <name type="common">Grape</name>
    <dbReference type="NCBI Taxonomy" id="29760"/>
    <lineage>
        <taxon>Eukaryota</taxon>
        <taxon>Viridiplantae</taxon>
        <taxon>Streptophyta</taxon>
        <taxon>Embryophyta</taxon>
        <taxon>Tracheophyta</taxon>
        <taxon>Spermatophyta</taxon>
        <taxon>Magnoliopsida</taxon>
        <taxon>eudicotyledons</taxon>
        <taxon>Gunneridae</taxon>
        <taxon>Pentapetalae</taxon>
        <taxon>rosids</taxon>
        <taxon>Vitales</taxon>
        <taxon>Vitaceae</taxon>
        <taxon>Viteae</taxon>
        <taxon>Vitis</taxon>
    </lineage>
</organism>
<dbReference type="Proteomes" id="UP000009183">
    <property type="component" value="Chromosome 4"/>
</dbReference>
<dbReference type="PaxDb" id="29760-VIT_04s0008g07330.t01"/>
<dbReference type="HOGENOM" id="CLU_3421758_0_0_1"/>
<gene>
    <name evidence="1" type="ordered locus">VIT_04s0008g07330</name>
</gene>
<accession>D7SV86</accession>
<protein>
    <submittedName>
        <fullName evidence="1">Uncharacterized protein</fullName>
    </submittedName>
</protein>
<keyword evidence="2" id="KW-1185">Reference proteome</keyword>
<sequence length="24" mass="2822">MNEVLIVSRAVAFVFYPNFEYAIE</sequence>